<dbReference type="Proteomes" id="UP000276133">
    <property type="component" value="Unassembled WGS sequence"/>
</dbReference>
<gene>
    <name evidence="2" type="ORF">BpHYR1_036913</name>
</gene>
<keyword evidence="3" id="KW-1185">Reference proteome</keyword>
<protein>
    <submittedName>
        <fullName evidence="2">Uncharacterized protein</fullName>
    </submittedName>
</protein>
<accession>A0A3M7QKH4</accession>
<organism evidence="2 3">
    <name type="scientific">Brachionus plicatilis</name>
    <name type="common">Marine rotifer</name>
    <name type="synonym">Brachionus muelleri</name>
    <dbReference type="NCBI Taxonomy" id="10195"/>
    <lineage>
        <taxon>Eukaryota</taxon>
        <taxon>Metazoa</taxon>
        <taxon>Spiralia</taxon>
        <taxon>Gnathifera</taxon>
        <taxon>Rotifera</taxon>
        <taxon>Eurotatoria</taxon>
        <taxon>Monogononta</taxon>
        <taxon>Pseudotrocha</taxon>
        <taxon>Ploima</taxon>
        <taxon>Brachionidae</taxon>
        <taxon>Brachionus</taxon>
    </lineage>
</organism>
<dbReference type="EMBL" id="REGN01005848">
    <property type="protein sequence ID" value="RNA11782.1"/>
    <property type="molecule type" value="Genomic_DNA"/>
</dbReference>
<feature type="compositionally biased region" description="Basic and acidic residues" evidence="1">
    <location>
        <begin position="107"/>
        <end position="120"/>
    </location>
</feature>
<name>A0A3M7QKH4_BRAPC</name>
<dbReference type="AlphaFoldDB" id="A0A3M7QKH4"/>
<feature type="region of interest" description="Disordered" evidence="1">
    <location>
        <begin position="95"/>
        <end position="120"/>
    </location>
</feature>
<evidence type="ECO:0000313" key="3">
    <source>
        <dbReference type="Proteomes" id="UP000276133"/>
    </source>
</evidence>
<evidence type="ECO:0000256" key="1">
    <source>
        <dbReference type="SAM" id="MobiDB-lite"/>
    </source>
</evidence>
<sequence length="120" mass="14410">MDKERKTEDLKYEEQIISNEDKNEELEYLKSKLYSLLTEFGEKEYEINTLKTENMIKQVKFKETDSSTTEKKLYNLNKDFYKLVNVLEQIESKSLYSPTPNEQLSETEDRSIEKVNKQDY</sequence>
<proteinExistence type="predicted"/>
<evidence type="ECO:0000313" key="2">
    <source>
        <dbReference type="EMBL" id="RNA11782.1"/>
    </source>
</evidence>
<feature type="compositionally biased region" description="Polar residues" evidence="1">
    <location>
        <begin position="95"/>
        <end position="104"/>
    </location>
</feature>
<reference evidence="2 3" key="1">
    <citation type="journal article" date="2018" name="Sci. Rep.">
        <title>Genomic signatures of local adaptation to the degree of environmental predictability in rotifers.</title>
        <authorList>
            <person name="Franch-Gras L."/>
            <person name="Hahn C."/>
            <person name="Garcia-Roger E.M."/>
            <person name="Carmona M.J."/>
            <person name="Serra M."/>
            <person name="Gomez A."/>
        </authorList>
    </citation>
    <scope>NUCLEOTIDE SEQUENCE [LARGE SCALE GENOMIC DNA]</scope>
    <source>
        <strain evidence="2">HYR1</strain>
    </source>
</reference>
<comment type="caution">
    <text evidence="2">The sequence shown here is derived from an EMBL/GenBank/DDBJ whole genome shotgun (WGS) entry which is preliminary data.</text>
</comment>